<feature type="domain" description="FLYWCH-type" evidence="4">
    <location>
        <begin position="89"/>
        <end position="144"/>
    </location>
</feature>
<sequence>MDFKSLSRMKKRWTCSKWPQGCRQTVFTVENMQFVTSSRTGRPHMIFGSDKFTLFLDPRARADPAKRRWRCTRWSRGCRATVISVNNTVPSIVIGSHRFCIQNVKRSTQRLVRWVCTKRTSQQCRAALHTVDNAVVRIINQHNHG</sequence>
<reference evidence="5 6" key="1">
    <citation type="submission" date="2021-06" db="EMBL/GenBank/DDBJ databases">
        <title>A haploid diamondback moth (Plutella xylostella L.) genome assembly resolves 31 chromosomes and identifies a diamide resistance mutation.</title>
        <authorList>
            <person name="Ward C.M."/>
            <person name="Perry K.D."/>
            <person name="Baker G."/>
            <person name="Powis K."/>
            <person name="Heckel D.G."/>
            <person name="Baxter S.W."/>
        </authorList>
    </citation>
    <scope>NUCLEOTIDE SEQUENCE [LARGE SCALE GENOMIC DNA]</scope>
    <source>
        <strain evidence="5 6">LV</strain>
        <tissue evidence="5">Single pupa</tissue>
    </source>
</reference>
<evidence type="ECO:0000313" key="5">
    <source>
        <dbReference type="EMBL" id="KAG7309927.1"/>
    </source>
</evidence>
<dbReference type="Proteomes" id="UP000823941">
    <property type="component" value="Chromosome 6"/>
</dbReference>
<keyword evidence="1" id="KW-0479">Metal-binding</keyword>
<dbReference type="Pfam" id="PF04500">
    <property type="entry name" value="FLYWCH"/>
    <property type="match status" value="1"/>
</dbReference>
<comment type="caution">
    <text evidence="5">The sequence shown here is derived from an EMBL/GenBank/DDBJ whole genome shotgun (WGS) entry which is preliminary data.</text>
</comment>
<evidence type="ECO:0000256" key="1">
    <source>
        <dbReference type="ARBA" id="ARBA00022723"/>
    </source>
</evidence>
<organism evidence="5 6">
    <name type="scientific">Plutella xylostella</name>
    <name type="common">Diamondback moth</name>
    <name type="synonym">Plutella maculipennis</name>
    <dbReference type="NCBI Taxonomy" id="51655"/>
    <lineage>
        <taxon>Eukaryota</taxon>
        <taxon>Metazoa</taxon>
        <taxon>Ecdysozoa</taxon>
        <taxon>Arthropoda</taxon>
        <taxon>Hexapoda</taxon>
        <taxon>Insecta</taxon>
        <taxon>Pterygota</taxon>
        <taxon>Neoptera</taxon>
        <taxon>Endopterygota</taxon>
        <taxon>Lepidoptera</taxon>
        <taxon>Glossata</taxon>
        <taxon>Ditrysia</taxon>
        <taxon>Yponomeutoidea</taxon>
        <taxon>Plutellidae</taxon>
        <taxon>Plutella</taxon>
    </lineage>
</organism>
<keyword evidence="6" id="KW-1185">Reference proteome</keyword>
<proteinExistence type="predicted"/>
<evidence type="ECO:0000256" key="2">
    <source>
        <dbReference type="ARBA" id="ARBA00022771"/>
    </source>
</evidence>
<protein>
    <recommendedName>
        <fullName evidence="4">FLYWCH-type domain-containing protein</fullName>
    </recommendedName>
</protein>
<evidence type="ECO:0000259" key="4">
    <source>
        <dbReference type="Pfam" id="PF04500"/>
    </source>
</evidence>
<accession>A0ABQ7QY23</accession>
<gene>
    <name evidence="5" type="ORF">JYU34_004441</name>
</gene>
<dbReference type="InterPro" id="IPR007588">
    <property type="entry name" value="Znf_FLYWCH"/>
</dbReference>
<keyword evidence="2" id="KW-0863">Zinc-finger</keyword>
<evidence type="ECO:0000256" key="3">
    <source>
        <dbReference type="ARBA" id="ARBA00022833"/>
    </source>
</evidence>
<keyword evidence="3" id="KW-0862">Zinc</keyword>
<name>A0ABQ7QY23_PLUXY</name>
<dbReference type="EMBL" id="JAHIBW010000006">
    <property type="protein sequence ID" value="KAG7309927.1"/>
    <property type="molecule type" value="Genomic_DNA"/>
</dbReference>
<evidence type="ECO:0000313" key="6">
    <source>
        <dbReference type="Proteomes" id="UP000823941"/>
    </source>
</evidence>
<dbReference type="Gene3D" id="2.20.25.240">
    <property type="match status" value="1"/>
</dbReference>